<evidence type="ECO:0000313" key="2">
    <source>
        <dbReference type="EMBL" id="KAG9234435.1"/>
    </source>
</evidence>
<reference evidence="2" key="1">
    <citation type="journal article" date="2021" name="IMA Fungus">
        <title>Genomic characterization of three marine fungi, including Emericellopsis atlantica sp. nov. with signatures of a generalist lifestyle and marine biomass degradation.</title>
        <authorList>
            <person name="Hagestad O.C."/>
            <person name="Hou L."/>
            <person name="Andersen J.H."/>
            <person name="Hansen E.H."/>
            <person name="Altermark B."/>
            <person name="Li C."/>
            <person name="Kuhnert E."/>
            <person name="Cox R.J."/>
            <person name="Crous P.W."/>
            <person name="Spatafora J.W."/>
            <person name="Lail K."/>
            <person name="Amirebrahimi M."/>
            <person name="Lipzen A."/>
            <person name="Pangilinan J."/>
            <person name="Andreopoulos W."/>
            <person name="Hayes R.D."/>
            <person name="Ng V."/>
            <person name="Grigoriev I.V."/>
            <person name="Jackson S.A."/>
            <person name="Sutton T.D.S."/>
            <person name="Dobson A.D.W."/>
            <person name="Rama T."/>
        </authorList>
    </citation>
    <scope>NUCLEOTIDE SEQUENCE</scope>
    <source>
        <strain evidence="2">TRa018bII</strain>
    </source>
</reference>
<keyword evidence="2" id="KW-0808">Transferase</keyword>
<keyword evidence="3" id="KW-1185">Reference proteome</keyword>
<dbReference type="InterPro" id="IPR000836">
    <property type="entry name" value="PRTase_dom"/>
</dbReference>
<accession>A0A9P8C5P2</accession>
<dbReference type="AlphaFoldDB" id="A0A9P8C5P2"/>
<dbReference type="GO" id="GO:0016740">
    <property type="term" value="F:transferase activity"/>
    <property type="evidence" value="ECO:0007669"/>
    <property type="project" value="UniProtKB-KW"/>
</dbReference>
<feature type="domain" description="Phosphoribosyltransferase" evidence="1">
    <location>
        <begin position="81"/>
        <end position="209"/>
    </location>
</feature>
<gene>
    <name evidence="2" type="ORF">BJ875DRAFT_11873</name>
</gene>
<dbReference type="SUPFAM" id="SSF53271">
    <property type="entry name" value="PRTase-like"/>
    <property type="match status" value="1"/>
</dbReference>
<evidence type="ECO:0000313" key="3">
    <source>
        <dbReference type="Proteomes" id="UP000824998"/>
    </source>
</evidence>
<dbReference type="InterPro" id="IPR029057">
    <property type="entry name" value="PRTase-like"/>
</dbReference>
<dbReference type="CDD" id="cd06223">
    <property type="entry name" value="PRTases_typeI"/>
    <property type="match status" value="1"/>
</dbReference>
<dbReference type="Proteomes" id="UP000824998">
    <property type="component" value="Unassembled WGS sequence"/>
</dbReference>
<dbReference type="Pfam" id="PF00156">
    <property type="entry name" value="Pribosyltran"/>
    <property type="match status" value="1"/>
</dbReference>
<evidence type="ECO:0000259" key="1">
    <source>
        <dbReference type="Pfam" id="PF00156"/>
    </source>
</evidence>
<dbReference type="EMBL" id="MU251463">
    <property type="protein sequence ID" value="KAG9234435.1"/>
    <property type="molecule type" value="Genomic_DNA"/>
</dbReference>
<dbReference type="NCBIfam" id="NF004689">
    <property type="entry name" value="PRK06031.1"/>
    <property type="match status" value="1"/>
</dbReference>
<dbReference type="PANTHER" id="PTHR43218">
    <property type="entry name" value="PHOSPHORIBOSYLTRANSFERASE-RELATED"/>
    <property type="match status" value="1"/>
</dbReference>
<dbReference type="PANTHER" id="PTHR43218:SF1">
    <property type="entry name" value="PHOSPHORIBOSYLTRANSFERASE"/>
    <property type="match status" value="1"/>
</dbReference>
<organism evidence="2 3">
    <name type="scientific">Amylocarpus encephaloides</name>
    <dbReference type="NCBI Taxonomy" id="45428"/>
    <lineage>
        <taxon>Eukaryota</taxon>
        <taxon>Fungi</taxon>
        <taxon>Dikarya</taxon>
        <taxon>Ascomycota</taxon>
        <taxon>Pezizomycotina</taxon>
        <taxon>Leotiomycetes</taxon>
        <taxon>Helotiales</taxon>
        <taxon>Helotiales incertae sedis</taxon>
        <taxon>Amylocarpus</taxon>
    </lineage>
</organism>
<name>A0A9P8C5P2_9HELO</name>
<dbReference type="OrthoDB" id="363185at2759"/>
<dbReference type="Gene3D" id="3.40.50.2020">
    <property type="match status" value="1"/>
</dbReference>
<comment type="caution">
    <text evidence="2">The sequence shown here is derived from an EMBL/GenBank/DDBJ whole genome shotgun (WGS) entry which is preliminary data.</text>
</comment>
<protein>
    <submittedName>
        <fullName evidence="2">Phosphoribosyl transferase domain-containing protein</fullName>
    </submittedName>
</protein>
<proteinExistence type="predicted"/>
<sequence length="238" mass="25713">MALQHFTEPTTYYWQEIVEQDSSMPPWQYSYPALLPDNRVLYLPIRPLPSPDSASRPNLAIASLFLTQASFSVVDALGSSLASLIRSSFGTPIDAIVGLPTLGLGIASLVAKDLGHSRFVALGYSRKFWYTDDLSATLSSITSHGEKKVYLDPAQLPLIQGKNVLVVDDAVSTGKTVNAVWDFLESENVGANVVGVGVAMKQGSKWRDALGDGRRGKIEGVFECPLLKAVAGGWVTRD</sequence>